<evidence type="ECO:0000259" key="10">
    <source>
        <dbReference type="PROSITE" id="PS50262"/>
    </source>
</evidence>
<dbReference type="Proteomes" id="UP000009022">
    <property type="component" value="Unassembled WGS sequence"/>
</dbReference>
<evidence type="ECO:0000256" key="6">
    <source>
        <dbReference type="ARBA" id="ARBA00023136"/>
    </source>
</evidence>
<keyword evidence="7" id="KW-0675">Receptor</keyword>
<dbReference type="AlphaFoldDB" id="B3SAZ5"/>
<dbReference type="CTD" id="6758617"/>
<feature type="transmembrane region" description="Helical" evidence="9">
    <location>
        <begin position="59"/>
        <end position="81"/>
    </location>
</feature>
<feature type="transmembrane region" description="Helical" evidence="9">
    <location>
        <begin position="209"/>
        <end position="230"/>
    </location>
</feature>
<dbReference type="GeneID" id="6758617"/>
<name>B3SAZ5_TRIAD</name>
<keyword evidence="8" id="KW-0807">Transducer</keyword>
<dbReference type="PANTHER" id="PTHR24249">
    <property type="entry name" value="HISTAMINE RECEPTOR-RELATED G-PROTEIN COUPLED RECEPTOR"/>
    <property type="match status" value="1"/>
</dbReference>
<dbReference type="GO" id="GO:0007186">
    <property type="term" value="P:G protein-coupled receptor signaling pathway"/>
    <property type="evidence" value="ECO:0000318"/>
    <property type="project" value="GO_Central"/>
</dbReference>
<evidence type="ECO:0000256" key="8">
    <source>
        <dbReference type="ARBA" id="ARBA00023224"/>
    </source>
</evidence>
<feature type="domain" description="G-protein coupled receptors family 1 profile" evidence="10">
    <location>
        <begin position="1"/>
        <end position="225"/>
    </location>
</feature>
<evidence type="ECO:0000256" key="5">
    <source>
        <dbReference type="ARBA" id="ARBA00023040"/>
    </source>
</evidence>
<dbReference type="InterPro" id="IPR017452">
    <property type="entry name" value="GPCR_Rhodpsn_7TM"/>
</dbReference>
<organism evidence="11 12">
    <name type="scientific">Trichoplax adhaerens</name>
    <name type="common">Trichoplax reptans</name>
    <dbReference type="NCBI Taxonomy" id="10228"/>
    <lineage>
        <taxon>Eukaryota</taxon>
        <taxon>Metazoa</taxon>
        <taxon>Placozoa</taxon>
        <taxon>Uniplacotomia</taxon>
        <taxon>Trichoplacea</taxon>
        <taxon>Trichoplacidae</taxon>
        <taxon>Trichoplax</taxon>
    </lineage>
</organism>
<sequence length="260" mass="29819">MYTNGIQIWPRDYRCGLLSRIGQAIFFSLNVHLMIRILEIYVQVCYPFKSSRLLTTRNITILLFVVWSVTASIPIGIQIFVEVGAASNVFNAAACILVSFKLLTIFSIILAIFSLIVLIFSTIAYIRVLYITNHAVQRIRHLSHSISVAINREIKYEKRAKGIRQALILLLVYLLSMIPFLVLVIYSQFYYNSSIIRPWPPGLVTALRLFQYIAFLFPGFQPFLLASFTADIREELVKYYNQRRITRSSRSIPLSVTPPG</sequence>
<dbReference type="InterPro" id="IPR000276">
    <property type="entry name" value="GPCR_Rhodpsn"/>
</dbReference>
<keyword evidence="3 9" id="KW-0812">Transmembrane</keyword>
<feature type="transmembrane region" description="Helical" evidence="9">
    <location>
        <begin position="166"/>
        <end position="189"/>
    </location>
</feature>
<dbReference type="Gene3D" id="1.20.1070.10">
    <property type="entry name" value="Rhodopsin 7-helix transmembrane proteins"/>
    <property type="match status" value="1"/>
</dbReference>
<evidence type="ECO:0000313" key="12">
    <source>
        <dbReference type="Proteomes" id="UP000009022"/>
    </source>
</evidence>
<keyword evidence="4 9" id="KW-1133">Transmembrane helix</keyword>
<dbReference type="PANTHER" id="PTHR24249:SF372">
    <property type="entry name" value="G-PROTEIN COUPLED RECEPTORS FAMILY 1 PROFILE DOMAIN-CONTAINING PROTEIN"/>
    <property type="match status" value="1"/>
</dbReference>
<evidence type="ECO:0000256" key="7">
    <source>
        <dbReference type="ARBA" id="ARBA00023170"/>
    </source>
</evidence>
<keyword evidence="12" id="KW-1185">Reference proteome</keyword>
<evidence type="ECO:0000256" key="4">
    <source>
        <dbReference type="ARBA" id="ARBA00022989"/>
    </source>
</evidence>
<dbReference type="Pfam" id="PF00001">
    <property type="entry name" value="7tm_1"/>
    <property type="match status" value="1"/>
</dbReference>
<evidence type="ECO:0000256" key="9">
    <source>
        <dbReference type="SAM" id="Phobius"/>
    </source>
</evidence>
<dbReference type="GO" id="GO:0004930">
    <property type="term" value="F:G protein-coupled receptor activity"/>
    <property type="evidence" value="ECO:0000318"/>
    <property type="project" value="GO_Central"/>
</dbReference>
<dbReference type="EMBL" id="DS985263">
    <property type="protein sequence ID" value="EDV20020.1"/>
    <property type="molecule type" value="Genomic_DNA"/>
</dbReference>
<dbReference type="KEGG" id="tad:TRIADDRAFT_61436"/>
<keyword evidence="5" id="KW-0297">G-protein coupled receptor</keyword>
<dbReference type="RefSeq" id="XP_002117404.1">
    <property type="nucleotide sequence ID" value="XM_002117368.1"/>
</dbReference>
<gene>
    <name evidence="11" type="ORF">TRIADDRAFT_61436</name>
</gene>
<dbReference type="SUPFAM" id="SSF81321">
    <property type="entry name" value="Family A G protein-coupled receptor-like"/>
    <property type="match status" value="1"/>
</dbReference>
<keyword evidence="6 9" id="KW-0472">Membrane</keyword>
<evidence type="ECO:0000256" key="1">
    <source>
        <dbReference type="ARBA" id="ARBA00004651"/>
    </source>
</evidence>
<dbReference type="InParanoid" id="B3SAZ5"/>
<feature type="transmembrane region" description="Helical" evidence="9">
    <location>
        <begin position="101"/>
        <end position="130"/>
    </location>
</feature>
<evidence type="ECO:0000256" key="2">
    <source>
        <dbReference type="ARBA" id="ARBA00022475"/>
    </source>
</evidence>
<comment type="subcellular location">
    <subcellularLocation>
        <location evidence="1">Cell membrane</location>
        <topology evidence="1">Multi-pass membrane protein</topology>
    </subcellularLocation>
</comment>
<dbReference type="PROSITE" id="PS50262">
    <property type="entry name" value="G_PROTEIN_RECEP_F1_2"/>
    <property type="match status" value="1"/>
</dbReference>
<protein>
    <recommendedName>
        <fullName evidence="10">G-protein coupled receptors family 1 profile domain-containing protein</fullName>
    </recommendedName>
</protein>
<evidence type="ECO:0000313" key="11">
    <source>
        <dbReference type="EMBL" id="EDV20020.1"/>
    </source>
</evidence>
<evidence type="ECO:0000256" key="3">
    <source>
        <dbReference type="ARBA" id="ARBA00022692"/>
    </source>
</evidence>
<proteinExistence type="predicted"/>
<dbReference type="PhylomeDB" id="B3SAZ5"/>
<dbReference type="GO" id="GO:0005886">
    <property type="term" value="C:plasma membrane"/>
    <property type="evidence" value="ECO:0000318"/>
    <property type="project" value="GO_Central"/>
</dbReference>
<dbReference type="InterPro" id="IPR050569">
    <property type="entry name" value="TAAR"/>
</dbReference>
<accession>B3SAZ5</accession>
<keyword evidence="2" id="KW-1003">Cell membrane</keyword>
<reference evidence="11 12" key="1">
    <citation type="journal article" date="2008" name="Nature">
        <title>The Trichoplax genome and the nature of placozoans.</title>
        <authorList>
            <person name="Srivastava M."/>
            <person name="Begovic E."/>
            <person name="Chapman J."/>
            <person name="Putnam N.H."/>
            <person name="Hellsten U."/>
            <person name="Kawashima T."/>
            <person name="Kuo A."/>
            <person name="Mitros T."/>
            <person name="Salamov A."/>
            <person name="Carpenter M.L."/>
            <person name="Signorovitch A.Y."/>
            <person name="Moreno M.A."/>
            <person name="Kamm K."/>
            <person name="Grimwood J."/>
            <person name="Schmutz J."/>
            <person name="Shapiro H."/>
            <person name="Grigoriev I.V."/>
            <person name="Buss L.W."/>
            <person name="Schierwater B."/>
            <person name="Dellaporta S.L."/>
            <person name="Rokhsar D.S."/>
        </authorList>
    </citation>
    <scope>NUCLEOTIDE SEQUENCE [LARGE SCALE GENOMIC DNA]</scope>
    <source>
        <strain evidence="11 12">Grell-BS-1999</strain>
    </source>
</reference>
<dbReference type="HOGENOM" id="CLU_1070889_0_0_1"/>